<comment type="caution">
    <text evidence="2">The sequence shown here is derived from an EMBL/GenBank/DDBJ whole genome shotgun (WGS) entry which is preliminary data.</text>
</comment>
<accession>A0ABT8MRB5</accession>
<keyword evidence="1" id="KW-1133">Transmembrane helix</keyword>
<feature type="transmembrane region" description="Helical" evidence="1">
    <location>
        <begin position="517"/>
        <end position="537"/>
    </location>
</feature>
<keyword evidence="1" id="KW-0812">Transmembrane</keyword>
<keyword evidence="3" id="KW-1185">Reference proteome</keyword>
<organism evidence="2 3">
    <name type="scientific">Planococcus liqunii</name>
    <dbReference type="NCBI Taxonomy" id="3058394"/>
    <lineage>
        <taxon>Bacteria</taxon>
        <taxon>Bacillati</taxon>
        <taxon>Bacillota</taxon>
        <taxon>Bacilli</taxon>
        <taxon>Bacillales</taxon>
        <taxon>Caryophanaceae</taxon>
        <taxon>Planococcus</taxon>
    </lineage>
</organism>
<name>A0ABT8MRB5_9BACL</name>
<evidence type="ECO:0000313" key="3">
    <source>
        <dbReference type="Proteomes" id="UP001172054"/>
    </source>
</evidence>
<feature type="transmembrane region" description="Helical" evidence="1">
    <location>
        <begin position="429"/>
        <end position="447"/>
    </location>
</feature>
<proteinExistence type="predicted"/>
<protein>
    <recommendedName>
        <fullName evidence="4">ABC transporter permease</fullName>
    </recommendedName>
</protein>
<keyword evidence="1" id="KW-0472">Membrane</keyword>
<feature type="transmembrane region" description="Helical" evidence="1">
    <location>
        <begin position="62"/>
        <end position="84"/>
    </location>
</feature>
<sequence>MREFQSLKFLSVFKGVFTKLGVDYAMMEKILQIKLTMDERRVPTIFNDTGKKKEGNQFLKSLWIYGLYSLILLPFLLLGDNYIFQLSLVFGIILFILMTSMISDFSAVLLDVRDKNIIQTKPVGRKTIAAAKIVHIMIYIAFVAGAFTTIPLFVGLYKHGIFFALIFLIEIVLTVLLVVVLTSLLYLVILRFFDGEKLKDIINYVQILLSVGVVLGYQVLIRLFEFTDLDMVYTFNWWHFLIPPLWYAAPYEVFLNGNFSGSLIAFTVLAVLVPVIAIFCYAKLMPSFERNLEKLLSDTKTGRPKRNWLDEVAAKLLCRSKEERIFFRFAASMMKKEREFKLKVFPALGMSIFFPFLFMFTFSEDGGLEEMAEGNLFLFIYFCNFMIPSLVYMLKFSEGFKGAWLFKAAPVERISYAYSGALKAFLVKLYVPVFVAVSLVFIWVFTVRILPDLAAVFLGGLLQTLIAHKVVNEDGFPFSMSFEFAQEAGTTKMLMLSLLTGAFIGAHFIAASIGWGIYIYIAILAAALWIGWQRVFWENKKGGKENRDLALNRTD</sequence>
<feature type="transmembrane region" description="Helical" evidence="1">
    <location>
        <begin position="160"/>
        <end position="189"/>
    </location>
</feature>
<evidence type="ECO:0000256" key="1">
    <source>
        <dbReference type="SAM" id="Phobius"/>
    </source>
</evidence>
<feature type="transmembrane region" description="Helical" evidence="1">
    <location>
        <begin position="201"/>
        <end position="221"/>
    </location>
</feature>
<gene>
    <name evidence="2" type="ORF">QWY15_08625</name>
</gene>
<feature type="transmembrane region" description="Helical" evidence="1">
    <location>
        <begin position="133"/>
        <end position="154"/>
    </location>
</feature>
<evidence type="ECO:0000313" key="2">
    <source>
        <dbReference type="EMBL" id="MDN7227353.1"/>
    </source>
</evidence>
<feature type="transmembrane region" description="Helical" evidence="1">
    <location>
        <begin position="263"/>
        <end position="284"/>
    </location>
</feature>
<dbReference type="RefSeq" id="WP_301726052.1">
    <property type="nucleotide sequence ID" value="NZ_JAUJWW010000003.1"/>
</dbReference>
<feature type="transmembrane region" description="Helical" evidence="1">
    <location>
        <begin position="374"/>
        <end position="394"/>
    </location>
</feature>
<reference evidence="2 3" key="1">
    <citation type="submission" date="2023-06" db="EMBL/GenBank/DDBJ databases">
        <title>Novel species in genus Planococcus.</title>
        <authorList>
            <person name="Ning S."/>
        </authorList>
    </citation>
    <scope>NUCLEOTIDE SEQUENCE [LARGE SCALE GENOMIC DNA]</scope>
    <source>
        <strain evidence="2 3">N064</strain>
    </source>
</reference>
<evidence type="ECO:0008006" key="4">
    <source>
        <dbReference type="Google" id="ProtNLM"/>
    </source>
</evidence>
<feature type="transmembrane region" description="Helical" evidence="1">
    <location>
        <begin position="90"/>
        <end position="112"/>
    </location>
</feature>
<dbReference type="Proteomes" id="UP001172054">
    <property type="component" value="Unassembled WGS sequence"/>
</dbReference>
<feature type="transmembrane region" description="Helical" evidence="1">
    <location>
        <begin position="342"/>
        <end position="362"/>
    </location>
</feature>
<dbReference type="EMBL" id="JAUJWW010000003">
    <property type="protein sequence ID" value="MDN7227353.1"/>
    <property type="molecule type" value="Genomic_DNA"/>
</dbReference>